<dbReference type="SUPFAM" id="SSF56784">
    <property type="entry name" value="HAD-like"/>
    <property type="match status" value="1"/>
</dbReference>
<dbReference type="OrthoDB" id="287041at2759"/>
<keyword evidence="5" id="KW-0812">Transmembrane</keyword>
<comment type="subcellular location">
    <subcellularLocation>
        <location evidence="1 13">Mitochondrion inner membrane</location>
        <topology evidence="1 13">Single-pass membrane protein</topology>
    </subcellularLocation>
</comment>
<comment type="caution">
    <text evidence="16">The sequence shown here is derived from an EMBL/GenBank/DDBJ whole genome shotgun (WGS) entry which is preliminary data.</text>
</comment>
<evidence type="ECO:0000256" key="9">
    <source>
        <dbReference type="ARBA" id="ARBA00022989"/>
    </source>
</evidence>
<keyword evidence="9" id="KW-1133">Transmembrane helix</keyword>
<evidence type="ECO:0000256" key="10">
    <source>
        <dbReference type="ARBA" id="ARBA00023010"/>
    </source>
</evidence>
<evidence type="ECO:0000256" key="2">
    <source>
        <dbReference type="ARBA" id="ARBA00006344"/>
    </source>
</evidence>
<dbReference type="GO" id="GO:0015031">
    <property type="term" value="P:protein transport"/>
    <property type="evidence" value="ECO:0007669"/>
    <property type="project" value="UniProtKB-KW"/>
</dbReference>
<keyword evidence="8 13" id="KW-0809">Transit peptide</keyword>
<dbReference type="EMBL" id="JABAYA010000033">
    <property type="protein sequence ID" value="KAF7728692.1"/>
    <property type="molecule type" value="Genomic_DNA"/>
</dbReference>
<dbReference type="Proteomes" id="UP000605846">
    <property type="component" value="Unassembled WGS sequence"/>
</dbReference>
<dbReference type="InterPro" id="IPR050365">
    <property type="entry name" value="TIM50"/>
</dbReference>
<evidence type="ECO:0000256" key="5">
    <source>
        <dbReference type="ARBA" id="ARBA00022692"/>
    </source>
</evidence>
<dbReference type="AlphaFoldDB" id="A0A8H7BW20"/>
<evidence type="ECO:0000256" key="1">
    <source>
        <dbReference type="ARBA" id="ARBA00004434"/>
    </source>
</evidence>
<evidence type="ECO:0000256" key="8">
    <source>
        <dbReference type="ARBA" id="ARBA00022946"/>
    </source>
</evidence>
<gene>
    <name evidence="16" type="primary">TIM50_2</name>
    <name evidence="16" type="ORF">EC973_005730</name>
</gene>
<dbReference type="Gene3D" id="3.40.50.1000">
    <property type="entry name" value="HAD superfamily/HAD-like"/>
    <property type="match status" value="1"/>
</dbReference>
<keyword evidence="6" id="KW-0999">Mitochondrion inner membrane</keyword>
<keyword evidence="11 13" id="KW-0496">Mitochondrion</keyword>
<feature type="compositionally biased region" description="Low complexity" evidence="14">
    <location>
        <begin position="409"/>
        <end position="421"/>
    </location>
</feature>
<evidence type="ECO:0000256" key="11">
    <source>
        <dbReference type="ARBA" id="ARBA00023128"/>
    </source>
</evidence>
<sequence>MFRQTIQRFQRSAHLAARRAYASTPEQQSSQALLEEALARKAGRKATLPKGEKKPTKQSGEGDSTWKTIALGSGAATGLGLGSLFYFGRPFEDGRVDKYAEENGFVAAYNRCIDRFKEFQNKLNEPAWEKILPDVPEQYRAPFTLVINLSDTLVHSTWDKQHGWRHAKRPGVDYFLSYLSQFYEIVIFTSQQAMNAQPILDKLDPYNYALYRVYREGTRYVDGKFVKDLSHLNRDLGKVIIMDCSPEAFSLQPENGVALKPWHGEPDDRDLLSYIPFLEVIAVSNPDDVRPILKSFEGKHIPTEWAKREAQMKEEHRKLWLEEQASKKGKRNLGSLFSAQEEQEPPPTVLEQRIAYIREAFNAEQENMKKQQDEMMQAMKMQQEKMGEMKMTVWEMMSHAASGQPLLPPDQLLGEPQSQQQ</sequence>
<evidence type="ECO:0000256" key="14">
    <source>
        <dbReference type="SAM" id="MobiDB-lite"/>
    </source>
</evidence>
<dbReference type="InterPro" id="IPR023214">
    <property type="entry name" value="HAD_sf"/>
</dbReference>
<proteinExistence type="inferred from homology"/>
<dbReference type="GO" id="GO:0005744">
    <property type="term" value="C:TIM23 mitochondrial import inner membrane translocase complex"/>
    <property type="evidence" value="ECO:0007669"/>
    <property type="project" value="UniProtKB-UniRule"/>
</dbReference>
<evidence type="ECO:0000259" key="15">
    <source>
        <dbReference type="PROSITE" id="PS50969"/>
    </source>
</evidence>
<name>A0A8H7BW20_9FUNG</name>
<comment type="function">
    <text evidence="13">Essential component of the TIM23 complex, a complex that mediates the translocation of transit peptide-containing proteins across the mitochondrial inner membrane.</text>
</comment>
<feature type="domain" description="FCP1 homology" evidence="15">
    <location>
        <begin position="138"/>
        <end position="281"/>
    </location>
</feature>
<keyword evidence="12" id="KW-0472">Membrane</keyword>
<feature type="region of interest" description="Disordered" evidence="14">
    <location>
        <begin position="400"/>
        <end position="421"/>
    </location>
</feature>
<evidence type="ECO:0000256" key="4">
    <source>
        <dbReference type="ARBA" id="ARBA00022448"/>
    </source>
</evidence>
<dbReference type="InterPro" id="IPR036412">
    <property type="entry name" value="HAD-like_sf"/>
</dbReference>
<protein>
    <recommendedName>
        <fullName evidence="3 13">Mitochondrial import inner membrane translocase subunit TIM50</fullName>
    </recommendedName>
</protein>
<keyword evidence="7 13" id="KW-0653">Protein transport</keyword>
<dbReference type="SMART" id="SM00577">
    <property type="entry name" value="CPDc"/>
    <property type="match status" value="1"/>
</dbReference>
<evidence type="ECO:0000256" key="3">
    <source>
        <dbReference type="ARBA" id="ARBA00020799"/>
    </source>
</evidence>
<accession>A0A8H7BW20</accession>
<evidence type="ECO:0000256" key="7">
    <source>
        <dbReference type="ARBA" id="ARBA00022927"/>
    </source>
</evidence>
<comment type="subunit">
    <text evidence="13">Component of the TIM23 complex.</text>
</comment>
<dbReference type="InterPro" id="IPR004274">
    <property type="entry name" value="FCP1_dom"/>
</dbReference>
<feature type="region of interest" description="Disordered" evidence="14">
    <location>
        <begin position="42"/>
        <end position="65"/>
    </location>
</feature>
<dbReference type="CDD" id="cd07521">
    <property type="entry name" value="HAD_FCP1-like"/>
    <property type="match status" value="1"/>
</dbReference>
<keyword evidence="17" id="KW-1185">Reference proteome</keyword>
<evidence type="ECO:0000313" key="16">
    <source>
        <dbReference type="EMBL" id="KAF7728692.1"/>
    </source>
</evidence>
<reference evidence="16" key="1">
    <citation type="submission" date="2020-01" db="EMBL/GenBank/DDBJ databases">
        <title>Genome Sequencing of Three Apophysomyces-Like Fungal Strains Confirms a Novel Fungal Genus in the Mucoromycota with divergent Burkholderia-like Endosymbiotic Bacteria.</title>
        <authorList>
            <person name="Stajich J.E."/>
            <person name="Macias A.M."/>
            <person name="Carter-House D."/>
            <person name="Lovett B."/>
            <person name="Kasson L.R."/>
            <person name="Berry K."/>
            <person name="Grigoriev I."/>
            <person name="Chang Y."/>
            <person name="Spatafora J."/>
            <person name="Kasson M.T."/>
        </authorList>
    </citation>
    <scope>NUCLEOTIDE SEQUENCE</scope>
    <source>
        <strain evidence="16">NRRL A-21654</strain>
    </source>
</reference>
<keyword evidence="4 13" id="KW-0813">Transport</keyword>
<evidence type="ECO:0000256" key="12">
    <source>
        <dbReference type="ARBA" id="ARBA00023136"/>
    </source>
</evidence>
<evidence type="ECO:0000313" key="17">
    <source>
        <dbReference type="Proteomes" id="UP000605846"/>
    </source>
</evidence>
<dbReference type="PROSITE" id="PS50969">
    <property type="entry name" value="FCP1"/>
    <property type="match status" value="1"/>
</dbReference>
<keyword evidence="10 13" id="KW-0811">Translocation</keyword>
<evidence type="ECO:0000256" key="6">
    <source>
        <dbReference type="ARBA" id="ARBA00022792"/>
    </source>
</evidence>
<dbReference type="FunFam" id="3.40.50.1000:FF:000019">
    <property type="entry name" value="Mitochondrial import inner membrane translocase subunit TIM50"/>
    <property type="match status" value="1"/>
</dbReference>
<evidence type="ECO:0000256" key="13">
    <source>
        <dbReference type="RuleBase" id="RU365079"/>
    </source>
</evidence>
<comment type="similarity">
    <text evidence="2 13">Belongs to the TIM50 family.</text>
</comment>
<dbReference type="Pfam" id="PF03031">
    <property type="entry name" value="NIF"/>
    <property type="match status" value="1"/>
</dbReference>
<dbReference type="PANTHER" id="PTHR12210">
    <property type="entry name" value="DULLARD PROTEIN PHOSPHATASE"/>
    <property type="match status" value="1"/>
</dbReference>
<organism evidence="16 17">
    <name type="scientific">Apophysomyces ossiformis</name>
    <dbReference type="NCBI Taxonomy" id="679940"/>
    <lineage>
        <taxon>Eukaryota</taxon>
        <taxon>Fungi</taxon>
        <taxon>Fungi incertae sedis</taxon>
        <taxon>Mucoromycota</taxon>
        <taxon>Mucoromycotina</taxon>
        <taxon>Mucoromycetes</taxon>
        <taxon>Mucorales</taxon>
        <taxon>Mucorineae</taxon>
        <taxon>Mucoraceae</taxon>
        <taxon>Apophysomyces</taxon>
    </lineage>
</organism>